<dbReference type="InterPro" id="IPR001567">
    <property type="entry name" value="Pept_M3A_M3B_dom"/>
</dbReference>
<keyword evidence="9 11" id="KW-0482">Metalloprotease</keyword>
<evidence type="ECO:0000313" key="17">
    <source>
        <dbReference type="Proteomes" id="UP001152797"/>
    </source>
</evidence>
<dbReference type="GO" id="GO:0004222">
    <property type="term" value="F:metalloendopeptidase activity"/>
    <property type="evidence" value="ECO:0007669"/>
    <property type="project" value="InterPro"/>
</dbReference>
<dbReference type="EMBL" id="CAMXCT020001090">
    <property type="protein sequence ID" value="CAL1139906.1"/>
    <property type="molecule type" value="Genomic_DNA"/>
</dbReference>
<dbReference type="SUPFAM" id="SSF50156">
    <property type="entry name" value="PDZ domain-like"/>
    <property type="match status" value="1"/>
</dbReference>
<dbReference type="CDD" id="cd04508">
    <property type="entry name" value="Tudor_SF"/>
    <property type="match status" value="1"/>
</dbReference>
<dbReference type="InterPro" id="IPR024079">
    <property type="entry name" value="MetalloPept_cat_dom_sf"/>
</dbReference>
<evidence type="ECO:0000313" key="15">
    <source>
        <dbReference type="EMBL" id="CAI3986531.1"/>
    </source>
</evidence>
<dbReference type="GO" id="GO:0006518">
    <property type="term" value="P:peptide metabolic process"/>
    <property type="evidence" value="ECO:0007669"/>
    <property type="project" value="TreeGrafter"/>
</dbReference>
<dbReference type="Pfam" id="PF01925">
    <property type="entry name" value="TauE"/>
    <property type="match status" value="1"/>
</dbReference>
<feature type="region of interest" description="Disordered" evidence="12">
    <location>
        <begin position="1968"/>
        <end position="2025"/>
    </location>
</feature>
<evidence type="ECO:0000256" key="11">
    <source>
        <dbReference type="RuleBase" id="RU003435"/>
    </source>
</evidence>
<accession>A0A9P1CA49</accession>
<proteinExistence type="inferred from homology"/>
<evidence type="ECO:0000256" key="2">
    <source>
        <dbReference type="ARBA" id="ARBA00006040"/>
    </source>
</evidence>
<evidence type="ECO:0000256" key="3">
    <source>
        <dbReference type="ARBA" id="ARBA00022670"/>
    </source>
</evidence>
<reference evidence="16 17" key="2">
    <citation type="submission" date="2024-05" db="EMBL/GenBank/DDBJ databases">
        <authorList>
            <person name="Chen Y."/>
            <person name="Shah S."/>
            <person name="Dougan E. K."/>
            <person name="Thang M."/>
            <person name="Chan C."/>
        </authorList>
    </citation>
    <scope>NUCLEOTIDE SEQUENCE [LARGE SCALE GENOMIC DNA]</scope>
</reference>
<keyword evidence="4 13" id="KW-0812">Transmembrane</keyword>
<evidence type="ECO:0000256" key="5">
    <source>
        <dbReference type="ARBA" id="ARBA00022723"/>
    </source>
</evidence>
<evidence type="ECO:0000256" key="12">
    <source>
        <dbReference type="SAM" id="MobiDB-lite"/>
    </source>
</evidence>
<dbReference type="Gene3D" id="1.20.1050.40">
    <property type="entry name" value="Endopeptidase. Chain P, domain 1"/>
    <property type="match status" value="1"/>
</dbReference>
<dbReference type="InterPro" id="IPR002781">
    <property type="entry name" value="TM_pro_TauE-like"/>
</dbReference>
<organism evidence="15">
    <name type="scientific">Cladocopium goreaui</name>
    <dbReference type="NCBI Taxonomy" id="2562237"/>
    <lineage>
        <taxon>Eukaryota</taxon>
        <taxon>Sar</taxon>
        <taxon>Alveolata</taxon>
        <taxon>Dinophyceae</taxon>
        <taxon>Suessiales</taxon>
        <taxon>Symbiodiniaceae</taxon>
        <taxon>Cladocopium</taxon>
    </lineage>
</organism>
<dbReference type="OrthoDB" id="435495at2759"/>
<reference evidence="15" key="1">
    <citation type="submission" date="2022-10" db="EMBL/GenBank/DDBJ databases">
        <authorList>
            <person name="Chen Y."/>
            <person name="Dougan E. K."/>
            <person name="Chan C."/>
            <person name="Rhodes N."/>
            <person name="Thang M."/>
        </authorList>
    </citation>
    <scope>NUCLEOTIDE SEQUENCE</scope>
</reference>
<keyword evidence="7 11" id="KW-0862">Zinc</keyword>
<dbReference type="PROSITE" id="PS50106">
    <property type="entry name" value="PDZ"/>
    <property type="match status" value="1"/>
</dbReference>
<keyword evidence="8 13" id="KW-1133">Transmembrane helix</keyword>
<dbReference type="Gene3D" id="2.30.42.10">
    <property type="match status" value="1"/>
</dbReference>
<dbReference type="GO" id="GO:0016020">
    <property type="term" value="C:membrane"/>
    <property type="evidence" value="ECO:0007669"/>
    <property type="project" value="UniProtKB-SubCell"/>
</dbReference>
<comment type="similarity">
    <text evidence="2 11">Belongs to the peptidase M3 family.</text>
</comment>
<dbReference type="Gene3D" id="2.30.30.140">
    <property type="match status" value="1"/>
</dbReference>
<evidence type="ECO:0000256" key="8">
    <source>
        <dbReference type="ARBA" id="ARBA00022989"/>
    </source>
</evidence>
<feature type="transmembrane region" description="Helical" evidence="13">
    <location>
        <begin position="110"/>
        <end position="130"/>
    </location>
</feature>
<dbReference type="Pfam" id="PF01432">
    <property type="entry name" value="Peptidase_M3"/>
    <property type="match status" value="1"/>
</dbReference>
<dbReference type="InterPro" id="IPR001478">
    <property type="entry name" value="PDZ"/>
</dbReference>
<keyword evidence="5 11" id="KW-0479">Metal-binding</keyword>
<feature type="transmembrane region" description="Helical" evidence="13">
    <location>
        <begin position="83"/>
        <end position="104"/>
    </location>
</feature>
<keyword evidence="6 11" id="KW-0378">Hydrolase</keyword>
<dbReference type="PANTHER" id="PTHR11804">
    <property type="entry name" value="PROTEASE M3 THIMET OLIGOPEPTIDASE-RELATED"/>
    <property type="match status" value="1"/>
</dbReference>
<dbReference type="GO" id="GO:0046872">
    <property type="term" value="F:metal ion binding"/>
    <property type="evidence" value="ECO:0007669"/>
    <property type="project" value="UniProtKB-UniRule"/>
</dbReference>
<gene>
    <name evidence="15" type="ORF">C1SCF055_LOCUS13875</name>
</gene>
<dbReference type="CDD" id="cd00136">
    <property type="entry name" value="PDZ_canonical"/>
    <property type="match status" value="1"/>
</dbReference>
<feature type="domain" description="PDZ" evidence="14">
    <location>
        <begin position="1879"/>
        <end position="1950"/>
    </location>
</feature>
<evidence type="ECO:0000256" key="6">
    <source>
        <dbReference type="ARBA" id="ARBA00022801"/>
    </source>
</evidence>
<sequence length="2025" mass="223491">MNPGTAAVVVTGSFFGSFCRAATGFGGSIIFELIYNLCGEFHVAPGLRNALRMVELGMVLEMTNSPLMFLTVARQTSRFWRSLLMLSMLCLPGTMLGSFGLLQAQEHAKTLAALRMGLNLLFLLISIFKLSGEVRAHTKQPEKEVALLNEGSKVQQDDDKTICRELGLGLVLVGFADGFLNGLIGIPGPPTMIYFASVLKSGRMTPDTCMVLTQTFFLLTTFMRGAALGSPAMWHEWLKSEPLALLIPVPALVAMKLGFELRKWLDPTLLLRCILVLLLLSSLMGMDVFQGSWLGLGSLAFTGLWLLVLLTKVTRRDVAGCVILFIHRIVNRSAFTVASEVTVGVAVDLDHRCVYFSTDGKWDEKWLESPAFGKDRIPAGMELYPAISLKGRASFDFGPCATGGLVMSFMHDFADVIDIESCQVLEVQAANKKRFGETPQRVRIALQPRDIPTGTFSTMYGFLTSAPRSLGSLASLRSTPCRGVRSRVATAAPGRGLERWTPLALAVLGGRLGRRRVANMAKVVGTHQLNFCKSADDISASLKTLMEKYEKEVQAIVDAGVSKADPFSCSFGALAAELTLPALVSGEAARRHAATEAKKELQLMWGKTYSRPDLYKVLVSAQSFAKTPEEQRLSQVVLSKFRHVGAHLETKQRQELEALDARCSTLCFTAEQNINEDCSSVLLSAEELEGCAETFVQSLPEENGLKQCSLKAPVLVPILQRCGNSETRKKMMEASQKRCMEVNGPLLEELLTKRHKAALQLGFSCHAERMLALKMAGSLDSARSFVLDMLQRMQPLRDKDLQRLSARKHRLEEAEAKDGRKRKAEVLGNGGHGGHGLNAWDVSFYADLLKREELHLDDEKLKEFFPLEGTIDRILEVYTELLGLTFERNEQLPVWHDEVKAFEVKEDGKVVGHLFLDQFPRDGKFSHQMIVPLAPAFVSRDGEECLPACVNISNLPRSEGGRPALLRWSEMKTLFHELGHVMHCLCTRTRFSMLSWAWPIVPWPGGVEQDFLEVPSMALEKFACEPLLLQRVARHFSGQGGQGQLEEAVVAKIKQLETWMAGLGETRYFSSSLFDLMIHSQAPPYTFEGEDNLTAAELYRRVTQKYTTLAQLPKTNYSASWYHLYIGYDAGVYGYGWSDVYAADLFHTMQVSESGALSSATGQRLRKEILGPCATKTGDEMLKNFLGREPSVEAWCALKGLVLFTDAPDTFWLEILGRSYKRVGARCDMPMYRCGNGSVIYFDGPSSQWRMALKPVEGEDQFTDRAVYCSAPATAHVNEPPRGGWKLPDEERGLLPKAFFTKGLQAKGVSKEVVQSIVSKVVHQDADGKMSAFRRKGGVSFDEEWAKLEDPPCEAQAAWQAGVEQLQESLMQEFGVPGAHVVESAHPYEAKGFRWTKEVSIKGASALVVHFYEKSCTYDSSTRLCIFSGGLPRDAAGPGARVELHTCCSQRVWGTVLERSAGMWKVLLDRQTPGTTAAPAAEWPQLGDAVQAKYLHGMWFPAKISAIKVEGGIKTFTVDWDDGDYRDKEKRREEIQPRGGGPVPELAAERNVEDVEVYRQAVPKDATAQCFAHCKEGPPKRVLVKYGKQEGPKYDEQGFGVTCGDELLVFSLDRTCPLTPIVLSKISDKPGPAKVQGVDSGWYLDLVKTFSGPHREALGELLNGRLGGVTLDLCPVKPDQVMEAVMSNLESFVQLLNTKVRAMDDVTLCFIDSSAAVMPVLLPEAHVQYDAKVSSEIQLLGSDGKNDVVVKAFCSEGPAQAAGVRPGWAVDWPKTLQLNPMAELPSKEEFMDSPKSILEKSGLRLAFKNLYPVKTRQCMFYGTKTARSWRSLEIPGEFCEFEFSSDGDGASFPHQRWGFWALVSAKPAEKEEKKADSFSLEVEKKEGAMLGITTQEVSGACMITSIEPGSTPIQEWNAAHPDKALKVHDFILEVNGVKSSYESILDELRKFQKHVIAGCPTCPRAVKWDTGARGRPHPSPRPEGVQRVRRVPCSGNTAPSSADADRVKLRVAGPQENGSKLDDGP</sequence>
<dbReference type="InterPro" id="IPR024080">
    <property type="entry name" value="Neurolysin/TOP_N"/>
</dbReference>
<evidence type="ECO:0000256" key="10">
    <source>
        <dbReference type="ARBA" id="ARBA00023136"/>
    </source>
</evidence>
<feature type="transmembrane region" description="Helical" evidence="13">
    <location>
        <begin position="269"/>
        <end position="286"/>
    </location>
</feature>
<dbReference type="PANTHER" id="PTHR11804:SF82">
    <property type="entry name" value="THIMET OLIGOPEPTIDASE-RELATED"/>
    <property type="match status" value="1"/>
</dbReference>
<dbReference type="CDD" id="cd06455">
    <property type="entry name" value="M3A_TOP"/>
    <property type="match status" value="1"/>
</dbReference>
<dbReference type="EMBL" id="CAMXCT030001090">
    <property type="protein sequence ID" value="CAL4773843.1"/>
    <property type="molecule type" value="Genomic_DNA"/>
</dbReference>
<evidence type="ECO:0000256" key="9">
    <source>
        <dbReference type="ARBA" id="ARBA00023049"/>
    </source>
</evidence>
<dbReference type="Gene3D" id="1.10.1370.10">
    <property type="entry name" value="Neurolysin, domain 3"/>
    <property type="match status" value="1"/>
</dbReference>
<name>A0A9P1CA49_9DINO</name>
<evidence type="ECO:0000256" key="13">
    <source>
        <dbReference type="SAM" id="Phobius"/>
    </source>
</evidence>
<dbReference type="Gene3D" id="3.40.390.10">
    <property type="entry name" value="Collagenase (Catalytic Domain)"/>
    <property type="match status" value="1"/>
</dbReference>
<keyword evidence="17" id="KW-1185">Reference proteome</keyword>
<evidence type="ECO:0000259" key="14">
    <source>
        <dbReference type="PROSITE" id="PS50106"/>
    </source>
</evidence>
<dbReference type="SUPFAM" id="SSF55486">
    <property type="entry name" value="Metalloproteases ('zincins'), catalytic domain"/>
    <property type="match status" value="1"/>
</dbReference>
<keyword evidence="3 11" id="KW-0645">Protease</keyword>
<evidence type="ECO:0000256" key="4">
    <source>
        <dbReference type="ARBA" id="ARBA00022692"/>
    </source>
</evidence>
<evidence type="ECO:0000256" key="1">
    <source>
        <dbReference type="ARBA" id="ARBA00004141"/>
    </source>
</evidence>
<protein>
    <submittedName>
        <fullName evidence="16">Thimet oligopeptidase (Endo-oligopeptidase A ) (Endopeptidase 24.15) (PZ-peptidase) (Soluble metallo-endopeptidase)</fullName>
    </submittedName>
</protein>
<evidence type="ECO:0000313" key="16">
    <source>
        <dbReference type="EMBL" id="CAL4773843.1"/>
    </source>
</evidence>
<comment type="caution">
    <text evidence="15">The sequence shown here is derived from an EMBL/GenBank/DDBJ whole genome shotgun (WGS) entry which is preliminary data.</text>
</comment>
<dbReference type="GO" id="GO:0006508">
    <property type="term" value="P:proteolysis"/>
    <property type="evidence" value="ECO:0007669"/>
    <property type="project" value="UniProtKB-KW"/>
</dbReference>
<dbReference type="InterPro" id="IPR024077">
    <property type="entry name" value="Neurolysin/TOP_dom2"/>
</dbReference>
<dbReference type="EMBL" id="CAMXCT010001090">
    <property type="protein sequence ID" value="CAI3986531.1"/>
    <property type="molecule type" value="Genomic_DNA"/>
</dbReference>
<evidence type="ECO:0000256" key="7">
    <source>
        <dbReference type="ARBA" id="ARBA00022833"/>
    </source>
</evidence>
<feature type="transmembrane region" description="Helical" evidence="13">
    <location>
        <begin position="292"/>
        <end position="311"/>
    </location>
</feature>
<comment type="subcellular location">
    <subcellularLocation>
        <location evidence="1">Membrane</location>
        <topology evidence="1">Multi-pass membrane protein</topology>
    </subcellularLocation>
</comment>
<comment type="cofactor">
    <cofactor evidence="11">
        <name>Zn(2+)</name>
        <dbReference type="ChEBI" id="CHEBI:29105"/>
    </cofactor>
    <text evidence="11">Binds 1 zinc ion.</text>
</comment>
<dbReference type="Proteomes" id="UP001152797">
    <property type="component" value="Unassembled WGS sequence"/>
</dbReference>
<dbReference type="InterPro" id="IPR045090">
    <property type="entry name" value="Pept_M3A_M3B"/>
</dbReference>
<keyword evidence="10 13" id="KW-0472">Membrane</keyword>
<dbReference type="InterPro" id="IPR036034">
    <property type="entry name" value="PDZ_sf"/>
</dbReference>